<dbReference type="Proteomes" id="UP000287651">
    <property type="component" value="Unassembled WGS sequence"/>
</dbReference>
<reference evidence="1 2" key="1">
    <citation type="journal article" date="2014" name="Agronomy (Basel)">
        <title>A Draft Genome Sequence for Ensete ventricosum, the Drought-Tolerant Tree Against Hunger.</title>
        <authorList>
            <person name="Harrison J."/>
            <person name="Moore K.A."/>
            <person name="Paszkiewicz K."/>
            <person name="Jones T."/>
            <person name="Grant M."/>
            <person name="Ambacheew D."/>
            <person name="Muzemil S."/>
            <person name="Studholme D.J."/>
        </authorList>
    </citation>
    <scope>NUCLEOTIDE SEQUENCE [LARGE SCALE GENOMIC DNA]</scope>
</reference>
<organism evidence="1 2">
    <name type="scientific">Ensete ventricosum</name>
    <name type="common">Abyssinian banana</name>
    <name type="synonym">Musa ensete</name>
    <dbReference type="NCBI Taxonomy" id="4639"/>
    <lineage>
        <taxon>Eukaryota</taxon>
        <taxon>Viridiplantae</taxon>
        <taxon>Streptophyta</taxon>
        <taxon>Embryophyta</taxon>
        <taxon>Tracheophyta</taxon>
        <taxon>Spermatophyta</taxon>
        <taxon>Magnoliopsida</taxon>
        <taxon>Liliopsida</taxon>
        <taxon>Zingiberales</taxon>
        <taxon>Musaceae</taxon>
        <taxon>Ensete</taxon>
    </lineage>
</organism>
<evidence type="ECO:0000313" key="1">
    <source>
        <dbReference type="EMBL" id="RRT75914.1"/>
    </source>
</evidence>
<dbReference type="AlphaFoldDB" id="A0A427AI64"/>
<protein>
    <submittedName>
        <fullName evidence="1">Uncharacterized protein</fullName>
    </submittedName>
</protein>
<gene>
    <name evidence="1" type="ORF">B296_00015975</name>
</gene>
<sequence>MDSSVRREIIGEENYIIYCTIVSDVRCILLCTAQCRWNWIVLSVATSTR</sequence>
<accession>A0A427AI64</accession>
<comment type="caution">
    <text evidence="1">The sequence shown here is derived from an EMBL/GenBank/DDBJ whole genome shotgun (WGS) entry which is preliminary data.</text>
</comment>
<name>A0A427AI64_ENSVE</name>
<evidence type="ECO:0000313" key="2">
    <source>
        <dbReference type="Proteomes" id="UP000287651"/>
    </source>
</evidence>
<dbReference type="EMBL" id="AMZH03002342">
    <property type="protein sequence ID" value="RRT75914.1"/>
    <property type="molecule type" value="Genomic_DNA"/>
</dbReference>
<proteinExistence type="predicted"/>